<feature type="domain" description="Dienelactone hydrolase" evidence="1">
    <location>
        <begin position="15"/>
        <end position="58"/>
    </location>
</feature>
<dbReference type="Pfam" id="PF01738">
    <property type="entry name" value="DLH"/>
    <property type="match status" value="1"/>
</dbReference>
<dbReference type="InterPro" id="IPR002925">
    <property type="entry name" value="Dienelactn_hydro"/>
</dbReference>
<dbReference type="SUPFAM" id="SSF53474">
    <property type="entry name" value="alpha/beta-Hydrolases"/>
    <property type="match status" value="1"/>
</dbReference>
<gene>
    <name evidence="2" type="primary">clcD_12</name>
    <name evidence="2" type="ORF">GALL_385950</name>
</gene>
<accession>A0A1J5QQA3</accession>
<protein>
    <submittedName>
        <fullName evidence="2">Carboxymethylenebutenolidase</fullName>
        <ecNumber evidence="2">3.1.1.45</ecNumber>
    </submittedName>
</protein>
<reference evidence="2" key="1">
    <citation type="submission" date="2016-10" db="EMBL/GenBank/DDBJ databases">
        <title>Sequence of Gallionella enrichment culture.</title>
        <authorList>
            <person name="Poehlein A."/>
            <person name="Muehling M."/>
            <person name="Daniel R."/>
        </authorList>
    </citation>
    <scope>NUCLEOTIDE SEQUENCE</scope>
</reference>
<dbReference type="AlphaFoldDB" id="A0A1J5QQA3"/>
<dbReference type="EC" id="3.1.1.45" evidence="2"/>
<dbReference type="InterPro" id="IPR051049">
    <property type="entry name" value="Dienelactone_hydrolase-like"/>
</dbReference>
<proteinExistence type="predicted"/>
<organism evidence="2">
    <name type="scientific">mine drainage metagenome</name>
    <dbReference type="NCBI Taxonomy" id="410659"/>
    <lineage>
        <taxon>unclassified sequences</taxon>
        <taxon>metagenomes</taxon>
        <taxon>ecological metagenomes</taxon>
    </lineage>
</organism>
<sequence length="94" mass="10032">MGKTLTLRTADGHDIGAYLAEPEGRPRGGIVVVQEIFGVNAHIRSVVDRYAAAGWRAIGSRVSPSKRPCGPKRRSMIRPSPACPIATSVLARVP</sequence>
<name>A0A1J5QQA3_9ZZZZ</name>
<evidence type="ECO:0000313" key="2">
    <source>
        <dbReference type="EMBL" id="OIQ79667.1"/>
    </source>
</evidence>
<dbReference type="GO" id="GO:0008806">
    <property type="term" value="F:carboxymethylenebutenolidase activity"/>
    <property type="evidence" value="ECO:0007669"/>
    <property type="project" value="UniProtKB-EC"/>
</dbReference>
<dbReference type="Gene3D" id="3.40.50.1820">
    <property type="entry name" value="alpha/beta hydrolase"/>
    <property type="match status" value="1"/>
</dbReference>
<dbReference type="PANTHER" id="PTHR46623">
    <property type="entry name" value="CARBOXYMETHYLENEBUTENOLIDASE-RELATED"/>
    <property type="match status" value="1"/>
</dbReference>
<dbReference type="EMBL" id="MLJW01001177">
    <property type="protein sequence ID" value="OIQ79667.1"/>
    <property type="molecule type" value="Genomic_DNA"/>
</dbReference>
<evidence type="ECO:0000259" key="1">
    <source>
        <dbReference type="Pfam" id="PF01738"/>
    </source>
</evidence>
<keyword evidence="2" id="KW-0378">Hydrolase</keyword>
<comment type="caution">
    <text evidence="2">The sequence shown here is derived from an EMBL/GenBank/DDBJ whole genome shotgun (WGS) entry which is preliminary data.</text>
</comment>
<dbReference type="PANTHER" id="PTHR46623:SF6">
    <property type="entry name" value="ALPHA_BETA-HYDROLASES SUPERFAMILY PROTEIN"/>
    <property type="match status" value="1"/>
</dbReference>
<dbReference type="InterPro" id="IPR029058">
    <property type="entry name" value="AB_hydrolase_fold"/>
</dbReference>